<dbReference type="EMBL" id="CP002582">
    <property type="protein sequence ID" value="ADZ82902.1"/>
    <property type="molecule type" value="Genomic_DNA"/>
</dbReference>
<protein>
    <submittedName>
        <fullName evidence="1">Uncharacterized protein</fullName>
    </submittedName>
</protein>
<evidence type="ECO:0000313" key="1">
    <source>
        <dbReference type="EMBL" id="ADZ82902.1"/>
    </source>
</evidence>
<name>F2JSR8_CELLD</name>
<gene>
    <name evidence="1" type="ordered locus">Clole_1173</name>
</gene>
<dbReference type="Proteomes" id="UP000008467">
    <property type="component" value="Chromosome"/>
</dbReference>
<sequence>MNYRVLICVLKSTLNQKRNGEIYMRETVKITNYKQASYYIKEGIKPIDVFYTDKIVFVFNTESTQKVWSLWRDRKTDFNVVK</sequence>
<dbReference type="AlphaFoldDB" id="F2JSR8"/>
<dbReference type="KEGG" id="cle:Clole_1173"/>
<organism evidence="1 2">
    <name type="scientific">Cellulosilyticum lentocellum (strain ATCC 49066 / DSM 5427 / NCIMB 11756 / RHM5)</name>
    <name type="common">Clostridium lentocellum</name>
    <dbReference type="NCBI Taxonomy" id="642492"/>
    <lineage>
        <taxon>Bacteria</taxon>
        <taxon>Bacillati</taxon>
        <taxon>Bacillota</taxon>
        <taxon>Clostridia</taxon>
        <taxon>Lachnospirales</taxon>
        <taxon>Cellulosilyticaceae</taxon>
        <taxon>Cellulosilyticum</taxon>
    </lineage>
</organism>
<dbReference type="HOGENOM" id="CLU_2552108_0_0_9"/>
<evidence type="ECO:0000313" key="2">
    <source>
        <dbReference type="Proteomes" id="UP000008467"/>
    </source>
</evidence>
<proteinExistence type="predicted"/>
<accession>F2JSR8</accession>
<reference evidence="1 2" key="1">
    <citation type="journal article" date="2011" name="J. Bacteriol.">
        <title>Complete genome sequence of the cellulose-degrading bacterium Cellulosilyticum lentocellum.</title>
        <authorList>
            <consortium name="US DOE Joint Genome Institute"/>
            <person name="Miller D.A."/>
            <person name="Suen G."/>
            <person name="Bruce D."/>
            <person name="Copeland A."/>
            <person name="Cheng J.F."/>
            <person name="Detter C."/>
            <person name="Goodwin L.A."/>
            <person name="Han C.S."/>
            <person name="Hauser L.J."/>
            <person name="Land M.L."/>
            <person name="Lapidus A."/>
            <person name="Lucas S."/>
            <person name="Meincke L."/>
            <person name="Pitluck S."/>
            <person name="Tapia R."/>
            <person name="Teshima H."/>
            <person name="Woyke T."/>
            <person name="Fox B.G."/>
            <person name="Angert E.R."/>
            <person name="Currie C.R."/>
        </authorList>
    </citation>
    <scope>NUCLEOTIDE SEQUENCE [LARGE SCALE GENOMIC DNA]</scope>
    <source>
        <strain evidence="2">ATCC 49066 / DSM 5427 / NCIMB 11756 / RHM5</strain>
    </source>
</reference>
<keyword evidence="2" id="KW-1185">Reference proteome</keyword>